<feature type="transmembrane region" description="Helical" evidence="1">
    <location>
        <begin position="18"/>
        <end position="38"/>
    </location>
</feature>
<dbReference type="EMBL" id="JAMQCR010000002">
    <property type="protein sequence ID" value="MCM2535042.1"/>
    <property type="molecule type" value="Genomic_DNA"/>
</dbReference>
<comment type="caution">
    <text evidence="2">The sequence shown here is derived from an EMBL/GenBank/DDBJ whole genome shotgun (WGS) entry which is preliminary data.</text>
</comment>
<sequence length="110" mass="12453">MIIPGLGQIYFNRLPSGFYLLFCFIVTFYLSHVGDALLATMTGHFDFAQTVLKPECLLFMPSIYLFAAFDAYVLIEELNNFLKSSSHASYQGMDGGFVIGQQQYKGWVKK</sequence>
<accession>A0ABT0WIZ1</accession>
<protein>
    <submittedName>
        <fullName evidence="2">Uncharacterized protein</fullName>
    </submittedName>
</protein>
<evidence type="ECO:0000313" key="2">
    <source>
        <dbReference type="EMBL" id="MCM2535042.1"/>
    </source>
</evidence>
<gene>
    <name evidence="2" type="ORF">NDK43_25255</name>
</gene>
<feature type="transmembrane region" description="Helical" evidence="1">
    <location>
        <begin position="58"/>
        <end position="75"/>
    </location>
</feature>
<evidence type="ECO:0000313" key="3">
    <source>
        <dbReference type="Proteomes" id="UP001523262"/>
    </source>
</evidence>
<keyword evidence="1" id="KW-0812">Transmembrane</keyword>
<evidence type="ECO:0000256" key="1">
    <source>
        <dbReference type="SAM" id="Phobius"/>
    </source>
</evidence>
<name>A0ABT0WIZ1_9BACI</name>
<proteinExistence type="predicted"/>
<keyword evidence="1" id="KW-0472">Membrane</keyword>
<dbReference type="Proteomes" id="UP001523262">
    <property type="component" value="Unassembled WGS sequence"/>
</dbReference>
<keyword evidence="1" id="KW-1133">Transmembrane helix</keyword>
<reference evidence="2 3" key="1">
    <citation type="submission" date="2022-06" db="EMBL/GenBank/DDBJ databases">
        <authorList>
            <person name="Jeon C.O."/>
        </authorList>
    </citation>
    <scope>NUCLEOTIDE SEQUENCE [LARGE SCALE GENOMIC DNA]</scope>
    <source>
        <strain evidence="2 3">KCTC 13943</strain>
    </source>
</reference>
<keyword evidence="3" id="KW-1185">Reference proteome</keyword>
<organism evidence="2 3">
    <name type="scientific">Neobacillus pocheonensis</name>
    <dbReference type="NCBI Taxonomy" id="363869"/>
    <lineage>
        <taxon>Bacteria</taxon>
        <taxon>Bacillati</taxon>
        <taxon>Bacillota</taxon>
        <taxon>Bacilli</taxon>
        <taxon>Bacillales</taxon>
        <taxon>Bacillaceae</taxon>
        <taxon>Neobacillus</taxon>
    </lineage>
</organism>